<dbReference type="PANTHER" id="PTHR21621:SF0">
    <property type="entry name" value="BETA-CITRYLGLUTAMATE SYNTHASE B-RELATED"/>
    <property type="match status" value="1"/>
</dbReference>
<keyword evidence="4" id="KW-1185">Reference proteome</keyword>
<proteinExistence type="predicted"/>
<dbReference type="SUPFAM" id="SSF56059">
    <property type="entry name" value="Glutathione synthetase ATP-binding domain-like"/>
    <property type="match status" value="1"/>
</dbReference>
<dbReference type="Gene3D" id="3.30.470.20">
    <property type="entry name" value="ATP-grasp fold, B domain"/>
    <property type="match status" value="1"/>
</dbReference>
<feature type="domain" description="ATP-grasp" evidence="2">
    <location>
        <begin position="96"/>
        <end position="271"/>
    </location>
</feature>
<evidence type="ECO:0000313" key="4">
    <source>
        <dbReference type="Proteomes" id="UP001431199"/>
    </source>
</evidence>
<dbReference type="Gene3D" id="3.40.50.20">
    <property type="match status" value="1"/>
</dbReference>
<dbReference type="PROSITE" id="PS50975">
    <property type="entry name" value="ATP_GRASP"/>
    <property type="match status" value="1"/>
</dbReference>
<keyword evidence="1" id="KW-0547">Nucleotide-binding</keyword>
<dbReference type="EMBL" id="JAODBU010000006">
    <property type="protein sequence ID" value="MCT7398681.1"/>
    <property type="molecule type" value="Genomic_DNA"/>
</dbReference>
<protein>
    <submittedName>
        <fullName evidence="3">ATP-grasp domain-containing protein</fullName>
    </submittedName>
</protein>
<comment type="caution">
    <text evidence="3">The sequence shown here is derived from an EMBL/GenBank/DDBJ whole genome shotgun (WGS) entry which is preliminary data.</text>
</comment>
<gene>
    <name evidence="3" type="ORF">N5B56_06220</name>
</gene>
<dbReference type="PANTHER" id="PTHR21621">
    <property type="entry name" value="RIBOSOMAL PROTEIN S6 MODIFICATION PROTEIN"/>
    <property type="match status" value="1"/>
</dbReference>
<dbReference type="Pfam" id="PF08443">
    <property type="entry name" value="RimK"/>
    <property type="match status" value="1"/>
</dbReference>
<dbReference type="RefSeq" id="WP_022088761.1">
    <property type="nucleotide sequence ID" value="NZ_JAODBU010000006.1"/>
</dbReference>
<organism evidence="3 4">
    <name type="scientific">Eubacterium album</name>
    <dbReference type="NCBI Taxonomy" id="2978477"/>
    <lineage>
        <taxon>Bacteria</taxon>
        <taxon>Bacillati</taxon>
        <taxon>Bacillota</taxon>
        <taxon>Clostridia</taxon>
        <taxon>Eubacteriales</taxon>
        <taxon>Eubacteriaceae</taxon>
        <taxon>Eubacterium</taxon>
    </lineage>
</organism>
<dbReference type="Proteomes" id="UP001431199">
    <property type="component" value="Unassembled WGS sequence"/>
</dbReference>
<name>A0ABT2LZG5_9FIRM</name>
<accession>A0ABT2LZG5</accession>
<sequence>MTGYMIYEKNDAQKNKMYVEMHKEAFADFGVDIKLVLTDKIYKEHKMELGKPDFVINRSRDYIISKEYEKIGIRVFNSSEVTRIANNKGLTYKFLKGKVPFMPTEYEKLMLISGVNVNNNLISYPYVLKSCSGHGGSQVFMINSNDDEEIAIKKIENDKFVKQQCCTDLGKDVRVYIIGNKVVAAVLRTSEKSFKSNYSLGGNVSLYDLNETERKYVDTITQMLPMDFAAIDFIFNNGQAAFNEIEDAAGARMLYSISDIDIVKMQVEYMMKELKKSCIAKN</sequence>
<evidence type="ECO:0000259" key="2">
    <source>
        <dbReference type="PROSITE" id="PS50975"/>
    </source>
</evidence>
<reference evidence="3" key="1">
    <citation type="submission" date="2022-09" db="EMBL/GenBank/DDBJ databases">
        <title>Eubacterium sp. LFL-14 isolated from human feces.</title>
        <authorList>
            <person name="Liu F."/>
        </authorList>
    </citation>
    <scope>NUCLEOTIDE SEQUENCE</scope>
    <source>
        <strain evidence="3">LFL-14</strain>
    </source>
</reference>
<evidence type="ECO:0000313" key="3">
    <source>
        <dbReference type="EMBL" id="MCT7398681.1"/>
    </source>
</evidence>
<keyword evidence="1" id="KW-0067">ATP-binding</keyword>
<dbReference type="InterPro" id="IPR011761">
    <property type="entry name" value="ATP-grasp"/>
</dbReference>
<dbReference type="InterPro" id="IPR013651">
    <property type="entry name" value="ATP-grasp_RimK-type"/>
</dbReference>
<evidence type="ECO:0000256" key="1">
    <source>
        <dbReference type="PROSITE-ProRule" id="PRU00409"/>
    </source>
</evidence>